<evidence type="ECO:0000256" key="1">
    <source>
        <dbReference type="SAM" id="Coils"/>
    </source>
</evidence>
<dbReference type="InterPro" id="IPR003325">
    <property type="entry name" value="TerD"/>
</dbReference>
<accession>A0A0V0QZ74</accession>
<dbReference type="Pfam" id="PF02342">
    <property type="entry name" value="TerD"/>
    <property type="match status" value="1"/>
</dbReference>
<name>A0A0V0QZ74_PSEPJ</name>
<feature type="domain" description="TerD" evidence="2">
    <location>
        <begin position="429"/>
        <end position="568"/>
    </location>
</feature>
<evidence type="ECO:0000313" key="4">
    <source>
        <dbReference type="Proteomes" id="UP000054937"/>
    </source>
</evidence>
<dbReference type="AlphaFoldDB" id="A0A0V0QZ74"/>
<dbReference type="OrthoDB" id="443958at2759"/>
<organism evidence="3 4">
    <name type="scientific">Pseudocohnilembus persalinus</name>
    <name type="common">Ciliate</name>
    <dbReference type="NCBI Taxonomy" id="266149"/>
    <lineage>
        <taxon>Eukaryota</taxon>
        <taxon>Sar</taxon>
        <taxon>Alveolata</taxon>
        <taxon>Ciliophora</taxon>
        <taxon>Intramacronucleata</taxon>
        <taxon>Oligohymenophorea</taxon>
        <taxon>Scuticociliatia</taxon>
        <taxon>Philasterida</taxon>
        <taxon>Pseudocohnilembidae</taxon>
        <taxon>Pseudocohnilembus</taxon>
    </lineage>
</organism>
<dbReference type="Proteomes" id="UP000054937">
    <property type="component" value="Unassembled WGS sequence"/>
</dbReference>
<keyword evidence="1" id="KW-0175">Coiled coil</keyword>
<reference evidence="3 4" key="1">
    <citation type="journal article" date="2015" name="Sci. Rep.">
        <title>Genome of the facultative scuticociliatosis pathogen Pseudocohnilembus persalinus provides insight into its virulence through horizontal gene transfer.</title>
        <authorList>
            <person name="Xiong J."/>
            <person name="Wang G."/>
            <person name="Cheng J."/>
            <person name="Tian M."/>
            <person name="Pan X."/>
            <person name="Warren A."/>
            <person name="Jiang C."/>
            <person name="Yuan D."/>
            <person name="Miao W."/>
        </authorList>
    </citation>
    <scope>NUCLEOTIDE SEQUENCE [LARGE SCALE GENOMIC DNA]</scope>
    <source>
        <strain evidence="3">36N120E</strain>
    </source>
</reference>
<evidence type="ECO:0000313" key="3">
    <source>
        <dbReference type="EMBL" id="KRX07558.1"/>
    </source>
</evidence>
<protein>
    <recommendedName>
        <fullName evidence="2">TerD domain-containing protein</fullName>
    </recommendedName>
</protein>
<dbReference type="CDD" id="cd06974">
    <property type="entry name" value="TerD_like"/>
    <property type="match status" value="1"/>
</dbReference>
<feature type="coiled-coil region" evidence="1">
    <location>
        <begin position="91"/>
        <end position="202"/>
    </location>
</feature>
<dbReference type="PANTHER" id="PTHR32097:SF17">
    <property type="entry name" value="CAMP-BINDING PROTEIN 1-RELATED"/>
    <property type="match status" value="1"/>
</dbReference>
<gene>
    <name evidence="3" type="ORF">PPERSA_11107</name>
</gene>
<sequence>MHGSNLIWSKHYFGDFPNPKNIGLRSIFGEDGLPTPEQNIAINDNGIDNLQFQELSQDSFDIDFQVIEKKQEIQKQLYNESNPNTQNREQIQIEIENKNIAENKLKEIEQILSKEKNEFNQKENNFLKKIQQLENEIEEKNKLHEELKKINESQNQQIQQRKSQMMEFNEELRGNDIKKILKEELKIEFQKTEKQLQGQLIQIQKQMDLERKKIQNLVLFDPKTIFDPQSELKMGFFFNLQKPDLDKQNFQVHCVFLNELGDLEEKIYEGNTSSKLSEGAIRHSGKKVNHIYDREIFLKLKNFTQDIKVIAFSIQLLDLKMSLKEINQLKIQFFEDQLIVQHFYVKNLDGKISLLFFLVRQAKGQWIFTQIGKDVGHNNIRSLILDNLKFTNFNLNPNIKEILEWKPGSGKVFPIKTHELIPVPQFAYENIVLGLGWKTKLDLDSSLVLLNKQGKVIENICFKNLESKDGAIKHQGDSRDGGNQGDDEQIYINLSKLDNQVHQIWVVICIYDSDQGFKSIENTYCRFLCGDTEFCRYDLSSIKDSQRNGCLISDLYKMGNKWTIKGRGYFTKDTSTSDDMIPIIQQLYENDYSSIKIIEN</sequence>
<proteinExistence type="predicted"/>
<keyword evidence="4" id="KW-1185">Reference proteome</keyword>
<dbReference type="EMBL" id="LDAU01000082">
    <property type="protein sequence ID" value="KRX07558.1"/>
    <property type="molecule type" value="Genomic_DNA"/>
</dbReference>
<evidence type="ECO:0000259" key="2">
    <source>
        <dbReference type="Pfam" id="PF02342"/>
    </source>
</evidence>
<dbReference type="Gene3D" id="2.60.60.30">
    <property type="entry name" value="sav2460 like domains"/>
    <property type="match status" value="2"/>
</dbReference>
<dbReference type="InParanoid" id="A0A0V0QZ74"/>
<comment type="caution">
    <text evidence="3">The sequence shown here is derived from an EMBL/GenBank/DDBJ whole genome shotgun (WGS) entry which is preliminary data.</text>
</comment>
<dbReference type="InterPro" id="IPR051324">
    <property type="entry name" value="Stress/Tellurium_Resist"/>
</dbReference>
<dbReference type="PANTHER" id="PTHR32097">
    <property type="entry name" value="CAMP-BINDING PROTEIN 1-RELATED"/>
    <property type="match status" value="1"/>
</dbReference>